<feature type="compositionally biased region" description="Pro residues" evidence="1">
    <location>
        <begin position="31"/>
        <end position="65"/>
    </location>
</feature>
<reference evidence="2 3" key="1">
    <citation type="submission" date="2018-11" db="EMBL/GenBank/DDBJ databases">
        <title>The Potential of Streptomyces as Biocontrol Agents against the Tomato grey mould, Botrytis cinerea (Gray mold) Frontiers in Microbiology.</title>
        <authorList>
            <person name="Li D."/>
        </authorList>
    </citation>
    <scope>NUCLEOTIDE SEQUENCE [LARGE SCALE GENOMIC DNA]</scope>
    <source>
        <strain evidence="2 3">NEAU-LD23</strain>
    </source>
</reference>
<dbReference type="AlphaFoldDB" id="A0A3M8WFU8"/>
<sequence length="102" mass="9480">MGARRRTTRGSAASSSRNRGRWSGTSGRIGPGPPGPLTPPGTPLPPGTPPGRPPPPGTPAPPGTPGLPGVGGGGGGGLGAGGTTGNDSVGALAVSYAWAAPA</sequence>
<protein>
    <submittedName>
        <fullName evidence="2">Uncharacterized protein</fullName>
    </submittedName>
</protein>
<keyword evidence="3" id="KW-1185">Reference proteome</keyword>
<proteinExistence type="predicted"/>
<feature type="compositionally biased region" description="Gly residues" evidence="1">
    <location>
        <begin position="66"/>
        <end position="84"/>
    </location>
</feature>
<organism evidence="2 3">
    <name type="scientific">Streptomyces botrytidirepellens</name>
    <dbReference type="NCBI Taxonomy" id="2486417"/>
    <lineage>
        <taxon>Bacteria</taxon>
        <taxon>Bacillati</taxon>
        <taxon>Actinomycetota</taxon>
        <taxon>Actinomycetes</taxon>
        <taxon>Kitasatosporales</taxon>
        <taxon>Streptomycetaceae</taxon>
        <taxon>Streptomyces</taxon>
    </lineage>
</organism>
<comment type="caution">
    <text evidence="2">The sequence shown here is derived from an EMBL/GenBank/DDBJ whole genome shotgun (WGS) entry which is preliminary data.</text>
</comment>
<evidence type="ECO:0000313" key="3">
    <source>
        <dbReference type="Proteomes" id="UP000275401"/>
    </source>
</evidence>
<dbReference type="Proteomes" id="UP000275401">
    <property type="component" value="Unassembled WGS sequence"/>
</dbReference>
<feature type="compositionally biased region" description="Low complexity" evidence="1">
    <location>
        <begin position="9"/>
        <end position="28"/>
    </location>
</feature>
<accession>A0A3M8WFU8</accession>
<name>A0A3M8WFU8_9ACTN</name>
<evidence type="ECO:0000313" key="2">
    <source>
        <dbReference type="EMBL" id="RNG27455.1"/>
    </source>
</evidence>
<evidence type="ECO:0000256" key="1">
    <source>
        <dbReference type="SAM" id="MobiDB-lite"/>
    </source>
</evidence>
<gene>
    <name evidence="2" type="ORF">EEJ42_13210</name>
</gene>
<feature type="region of interest" description="Disordered" evidence="1">
    <location>
        <begin position="1"/>
        <end position="88"/>
    </location>
</feature>
<dbReference type="EMBL" id="RIBZ01000172">
    <property type="protein sequence ID" value="RNG27455.1"/>
    <property type="molecule type" value="Genomic_DNA"/>
</dbReference>